<feature type="transmembrane region" description="Helical" evidence="10">
    <location>
        <begin position="607"/>
        <end position="626"/>
    </location>
</feature>
<dbReference type="CDD" id="cd17358">
    <property type="entry name" value="MFS_GLUT6_8_Class3_like"/>
    <property type="match status" value="1"/>
</dbReference>
<dbReference type="InterPro" id="IPR005828">
    <property type="entry name" value="MFS_sugar_transport-like"/>
</dbReference>
<dbReference type="GO" id="GO:0016020">
    <property type="term" value="C:membrane"/>
    <property type="evidence" value="ECO:0007669"/>
    <property type="project" value="UniProtKB-SubCell"/>
</dbReference>
<accession>A0AAD5J7G1</accession>
<feature type="transmembrane region" description="Helical" evidence="10">
    <location>
        <begin position="301"/>
        <end position="321"/>
    </location>
</feature>
<feature type="transmembrane region" description="Helical" evidence="10">
    <location>
        <begin position="498"/>
        <end position="516"/>
    </location>
</feature>
<keyword evidence="4 9" id="KW-0813">Transport</keyword>
<feature type="transmembrane region" description="Helical" evidence="10">
    <location>
        <begin position="181"/>
        <end position="202"/>
    </location>
</feature>
<dbReference type="InterPro" id="IPR003663">
    <property type="entry name" value="Sugar/inositol_transpt"/>
</dbReference>
<feature type="transmembrane region" description="Helical" evidence="10">
    <location>
        <begin position="69"/>
        <end position="86"/>
    </location>
</feature>
<dbReference type="InterPro" id="IPR005829">
    <property type="entry name" value="Sugar_transporter_CS"/>
</dbReference>
<evidence type="ECO:0000256" key="8">
    <source>
        <dbReference type="ARBA" id="ARBA00023136"/>
    </source>
</evidence>
<evidence type="ECO:0000259" key="11">
    <source>
        <dbReference type="PROSITE" id="PS50850"/>
    </source>
</evidence>
<evidence type="ECO:0000256" key="3">
    <source>
        <dbReference type="ARBA" id="ARBA00010992"/>
    </source>
</evidence>
<dbReference type="InterPro" id="IPR050549">
    <property type="entry name" value="MFS_Trehalose_Transporter"/>
</dbReference>
<evidence type="ECO:0000313" key="13">
    <source>
        <dbReference type="Proteomes" id="UP001064489"/>
    </source>
</evidence>
<feature type="transmembrane region" description="Helical" evidence="10">
    <location>
        <begin position="128"/>
        <end position="146"/>
    </location>
</feature>
<comment type="similarity">
    <text evidence="2">Belongs to the plant DMP1 protein family.</text>
</comment>
<feature type="transmembrane region" description="Helical" evidence="10">
    <location>
        <begin position="430"/>
        <end position="448"/>
    </location>
</feature>
<comment type="similarity">
    <text evidence="3 9">Belongs to the major facilitator superfamily. Sugar transporter (TC 2.A.1.1) family.</text>
</comment>
<dbReference type="NCBIfam" id="TIGR00879">
    <property type="entry name" value="SP"/>
    <property type="match status" value="1"/>
</dbReference>
<feature type="transmembrane region" description="Helical" evidence="10">
    <location>
        <begin position="469"/>
        <end position="486"/>
    </location>
</feature>
<feature type="transmembrane region" description="Helical" evidence="10">
    <location>
        <begin position="328"/>
        <end position="350"/>
    </location>
</feature>
<keyword evidence="5" id="KW-0762">Sugar transport</keyword>
<dbReference type="InterPro" id="IPR044775">
    <property type="entry name" value="MFS_ERD6/Tret1-like"/>
</dbReference>
<dbReference type="Gene3D" id="1.20.1250.20">
    <property type="entry name" value="MFS general substrate transporter like domains"/>
    <property type="match status" value="1"/>
</dbReference>
<dbReference type="PANTHER" id="PTHR48021:SF48">
    <property type="entry name" value="MAJOR FACILITATOR SUPERFAMILY (MFS) PROFILE DOMAIN-CONTAINING PROTEIN"/>
    <property type="match status" value="1"/>
</dbReference>
<comment type="caution">
    <text evidence="12">The sequence shown here is derived from an EMBL/GenBank/DDBJ whole genome shotgun (WGS) entry which is preliminary data.</text>
</comment>
<dbReference type="PANTHER" id="PTHR48021">
    <property type="match status" value="1"/>
</dbReference>
<keyword evidence="13" id="KW-1185">Reference proteome</keyword>
<feature type="transmembrane region" description="Helical" evidence="10">
    <location>
        <begin position="98"/>
        <end position="116"/>
    </location>
</feature>
<name>A0AAD5J7G1_ACENE</name>
<evidence type="ECO:0000313" key="12">
    <source>
        <dbReference type="EMBL" id="KAI9187476.1"/>
    </source>
</evidence>
<evidence type="ECO:0000256" key="4">
    <source>
        <dbReference type="ARBA" id="ARBA00022448"/>
    </source>
</evidence>
<dbReference type="SUPFAM" id="SSF103473">
    <property type="entry name" value="MFS general substrate transporter"/>
    <property type="match status" value="1"/>
</dbReference>
<feature type="transmembrane region" description="Helical" evidence="10">
    <location>
        <begin position="262"/>
        <end position="289"/>
    </location>
</feature>
<evidence type="ECO:0000256" key="5">
    <source>
        <dbReference type="ARBA" id="ARBA00022597"/>
    </source>
</evidence>
<keyword evidence="8 10" id="KW-0472">Membrane</keyword>
<keyword evidence="6 10" id="KW-0812">Transmembrane</keyword>
<evidence type="ECO:0000256" key="1">
    <source>
        <dbReference type="ARBA" id="ARBA00004141"/>
    </source>
</evidence>
<dbReference type="GO" id="GO:0005737">
    <property type="term" value="C:cytoplasm"/>
    <property type="evidence" value="ECO:0007669"/>
    <property type="project" value="UniProtKB-ARBA"/>
</dbReference>
<dbReference type="Proteomes" id="UP001064489">
    <property type="component" value="Chromosome 3"/>
</dbReference>
<dbReference type="PRINTS" id="PR00171">
    <property type="entry name" value="SUGRTRNSPORT"/>
</dbReference>
<protein>
    <recommendedName>
        <fullName evidence="11">Major facilitator superfamily (MFS) profile domain-containing protein</fullName>
    </recommendedName>
</protein>
<dbReference type="Pfam" id="PF05078">
    <property type="entry name" value="DUF679"/>
    <property type="match status" value="1"/>
</dbReference>
<feature type="transmembrane region" description="Helical" evidence="10">
    <location>
        <begin position="153"/>
        <end position="175"/>
    </location>
</feature>
<proteinExistence type="inferred from homology"/>
<dbReference type="PROSITE" id="PS50850">
    <property type="entry name" value="MFS"/>
    <property type="match status" value="1"/>
</dbReference>
<organism evidence="12 13">
    <name type="scientific">Acer negundo</name>
    <name type="common">Box elder</name>
    <dbReference type="NCBI Taxonomy" id="4023"/>
    <lineage>
        <taxon>Eukaryota</taxon>
        <taxon>Viridiplantae</taxon>
        <taxon>Streptophyta</taxon>
        <taxon>Embryophyta</taxon>
        <taxon>Tracheophyta</taxon>
        <taxon>Spermatophyta</taxon>
        <taxon>Magnoliopsida</taxon>
        <taxon>eudicotyledons</taxon>
        <taxon>Gunneridae</taxon>
        <taxon>Pentapetalae</taxon>
        <taxon>rosids</taxon>
        <taxon>malvids</taxon>
        <taxon>Sapindales</taxon>
        <taxon>Sapindaceae</taxon>
        <taxon>Hippocastanoideae</taxon>
        <taxon>Acereae</taxon>
        <taxon>Acer</taxon>
    </lineage>
</organism>
<evidence type="ECO:0000256" key="10">
    <source>
        <dbReference type="SAM" id="Phobius"/>
    </source>
</evidence>
<evidence type="ECO:0000256" key="6">
    <source>
        <dbReference type="ARBA" id="ARBA00022692"/>
    </source>
</evidence>
<reference evidence="12" key="2">
    <citation type="submission" date="2023-02" db="EMBL/GenBank/DDBJ databases">
        <authorList>
            <person name="Swenson N.G."/>
            <person name="Wegrzyn J.L."/>
            <person name="Mcevoy S.L."/>
        </authorList>
    </citation>
    <scope>NUCLEOTIDE SEQUENCE</scope>
    <source>
        <strain evidence="12">91603</strain>
        <tissue evidence="12">Leaf</tissue>
    </source>
</reference>
<dbReference type="FunFam" id="1.20.1250.20:FF:000043">
    <property type="entry name" value="sugar transporter ERD6-like 6"/>
    <property type="match status" value="1"/>
</dbReference>
<comment type="subcellular location">
    <subcellularLocation>
        <location evidence="1">Membrane</location>
        <topology evidence="1">Multi-pass membrane protein</topology>
    </subcellularLocation>
</comment>
<keyword evidence="7 10" id="KW-1133">Transmembrane helix</keyword>
<dbReference type="InterPro" id="IPR007770">
    <property type="entry name" value="DMP"/>
</dbReference>
<sequence>MVRESLEEGLIPRPVSHSIDGEDSSVTSVVIFSTLVAICGSFCTGCGSGYSSPAEAGIMEDLGLTVAEYSVFGSLISAGGAFGSLINGKMADLIGRRGTMWLSELFCIVGWLVIAFSKDALWLDLGRFLLGVGIGIIAYVVPVYIAEITTQNIRGAFTATNQLLLGCGFSLMYFLGTFISWRTLALVALIPSLLHVVGLFFIPESPRWLAKIGREEELKTTLQRLRGKNVDISKEVADIIDYTKTFEKASEAGRFSLFQRQYAYPLTVGVGLLLLQQIGGTYGIAYYAGSIFEKADFSNKVGTISMAIIEVPAVAVSVLLIDKSGRRPLLLASSIGMCFCSFITGLAFGLQDLPQWKDVTPWLVYIGIVGYSIAYSAGMAGLPWVIMSEIFPINVKGSAGSIATTVNWSSSWAVSYAFNFMMEWSTAGTFFIFAGICALSGVFIACLYGSSNHHKTRPQKTTRSTNLSNLLPTGTVLAFQALIPSFTNNGSCIPAHKVLTSAAIISFSLVCLLCFIDTNGKLYYGIATHKGLYIFNKNKKGDEGNIEEGEEINGAGDEKKILAEKRIRFIDFVHAFCSWLVFVVYALCSSDVMRCFYPHPSDNVNVSMMNLPLAVGSTMSFLFMLFSTKRRGIGYADKGTPKKS</sequence>
<feature type="transmembrane region" description="Helical" evidence="10">
    <location>
        <begin position="569"/>
        <end position="587"/>
    </location>
</feature>
<gene>
    <name evidence="12" type="ORF">LWI28_028618</name>
</gene>
<reference evidence="12" key="1">
    <citation type="journal article" date="2022" name="Plant J.">
        <title>Strategies of tolerance reflected in two North American maple genomes.</title>
        <authorList>
            <person name="McEvoy S.L."/>
            <person name="Sezen U.U."/>
            <person name="Trouern-Trend A."/>
            <person name="McMahon S.M."/>
            <person name="Schaberg P.G."/>
            <person name="Yang J."/>
            <person name="Wegrzyn J.L."/>
            <person name="Swenson N.G."/>
        </authorList>
    </citation>
    <scope>NUCLEOTIDE SEQUENCE</scope>
    <source>
        <strain evidence="12">91603</strain>
    </source>
</reference>
<dbReference type="InterPro" id="IPR020846">
    <property type="entry name" value="MFS_dom"/>
</dbReference>
<evidence type="ECO:0000256" key="9">
    <source>
        <dbReference type="RuleBase" id="RU003346"/>
    </source>
</evidence>
<feature type="transmembrane region" description="Helical" evidence="10">
    <location>
        <begin position="398"/>
        <end position="418"/>
    </location>
</feature>
<evidence type="ECO:0000256" key="7">
    <source>
        <dbReference type="ARBA" id="ARBA00022989"/>
    </source>
</evidence>
<evidence type="ECO:0000256" key="2">
    <source>
        <dbReference type="ARBA" id="ARBA00008707"/>
    </source>
</evidence>
<dbReference type="GO" id="GO:0051119">
    <property type="term" value="F:sugar transmembrane transporter activity"/>
    <property type="evidence" value="ECO:0007669"/>
    <property type="project" value="InterPro"/>
</dbReference>
<dbReference type="InterPro" id="IPR036259">
    <property type="entry name" value="MFS_trans_sf"/>
</dbReference>
<feature type="transmembrane region" description="Helical" evidence="10">
    <location>
        <begin position="362"/>
        <end position="386"/>
    </location>
</feature>
<dbReference type="PROSITE" id="PS00217">
    <property type="entry name" value="SUGAR_TRANSPORT_2"/>
    <property type="match status" value="1"/>
</dbReference>
<feature type="domain" description="Major facilitator superfamily (MFS) profile" evidence="11">
    <location>
        <begin position="33"/>
        <end position="452"/>
    </location>
</feature>
<dbReference type="Pfam" id="PF00083">
    <property type="entry name" value="Sugar_tr"/>
    <property type="match status" value="1"/>
</dbReference>
<dbReference type="EMBL" id="JAJSOW010000100">
    <property type="protein sequence ID" value="KAI9187476.1"/>
    <property type="molecule type" value="Genomic_DNA"/>
</dbReference>
<dbReference type="AlphaFoldDB" id="A0AAD5J7G1"/>